<keyword evidence="2" id="KW-0238">DNA-binding</keyword>
<keyword evidence="1" id="KW-0805">Transcription regulation</keyword>
<evidence type="ECO:0000259" key="4">
    <source>
        <dbReference type="PROSITE" id="PS50995"/>
    </source>
</evidence>
<accession>A0AAE3R5H9</accession>
<name>A0AAE3R5H9_9BACT</name>
<dbReference type="GO" id="GO:0003677">
    <property type="term" value="F:DNA binding"/>
    <property type="evidence" value="ECO:0007669"/>
    <property type="project" value="UniProtKB-KW"/>
</dbReference>
<comment type="caution">
    <text evidence="5">The sequence shown here is derived from an EMBL/GenBank/DDBJ whole genome shotgun (WGS) entry which is preliminary data.</text>
</comment>
<organism evidence="5 6">
    <name type="scientific">Xanthocytophaga agilis</name>
    <dbReference type="NCBI Taxonomy" id="3048010"/>
    <lineage>
        <taxon>Bacteria</taxon>
        <taxon>Pseudomonadati</taxon>
        <taxon>Bacteroidota</taxon>
        <taxon>Cytophagia</taxon>
        <taxon>Cytophagales</taxon>
        <taxon>Rhodocytophagaceae</taxon>
        <taxon>Xanthocytophaga</taxon>
    </lineage>
</organism>
<protein>
    <submittedName>
        <fullName evidence="5">MarR family winged helix-turn-helix transcriptional regulator</fullName>
    </submittedName>
</protein>
<evidence type="ECO:0000313" key="6">
    <source>
        <dbReference type="Proteomes" id="UP001232063"/>
    </source>
</evidence>
<dbReference type="Gene3D" id="1.10.10.10">
    <property type="entry name" value="Winged helix-like DNA-binding domain superfamily/Winged helix DNA-binding domain"/>
    <property type="match status" value="1"/>
</dbReference>
<dbReference type="EMBL" id="JASJOU010000004">
    <property type="protein sequence ID" value="MDJ1501972.1"/>
    <property type="molecule type" value="Genomic_DNA"/>
</dbReference>
<dbReference type="GO" id="GO:0003700">
    <property type="term" value="F:DNA-binding transcription factor activity"/>
    <property type="evidence" value="ECO:0007669"/>
    <property type="project" value="InterPro"/>
</dbReference>
<gene>
    <name evidence="5" type="ORF">QNI22_14995</name>
</gene>
<dbReference type="PANTHER" id="PTHR42756">
    <property type="entry name" value="TRANSCRIPTIONAL REGULATOR, MARR"/>
    <property type="match status" value="1"/>
</dbReference>
<dbReference type="InterPro" id="IPR036388">
    <property type="entry name" value="WH-like_DNA-bd_sf"/>
</dbReference>
<feature type="domain" description="HTH marR-type" evidence="4">
    <location>
        <begin position="4"/>
        <end position="139"/>
    </location>
</feature>
<keyword evidence="6" id="KW-1185">Reference proteome</keyword>
<sequence length="143" mass="16034">MKDKQHIIDDIRAFNRYYTGLLGLLNNHLLDSDYSLAEARILYEIHSLQPVSASQIMSNIVIDKGYLSRVLKQFEKSGLISKQVSSEDARITLVSLTATGQTLFNKLNASSEEQIATLLNKLTGKEQQQLVGHMQAIRTLLSD</sequence>
<dbReference type="SMART" id="SM00347">
    <property type="entry name" value="HTH_MARR"/>
    <property type="match status" value="1"/>
</dbReference>
<dbReference type="InterPro" id="IPR000835">
    <property type="entry name" value="HTH_MarR-typ"/>
</dbReference>
<dbReference type="PRINTS" id="PR00598">
    <property type="entry name" value="HTHMARR"/>
</dbReference>
<dbReference type="PANTHER" id="PTHR42756:SF1">
    <property type="entry name" value="TRANSCRIPTIONAL REPRESSOR OF EMRAB OPERON"/>
    <property type="match status" value="1"/>
</dbReference>
<proteinExistence type="predicted"/>
<evidence type="ECO:0000256" key="2">
    <source>
        <dbReference type="ARBA" id="ARBA00023125"/>
    </source>
</evidence>
<evidence type="ECO:0000313" key="5">
    <source>
        <dbReference type="EMBL" id="MDJ1501972.1"/>
    </source>
</evidence>
<dbReference type="RefSeq" id="WP_314511730.1">
    <property type="nucleotide sequence ID" value="NZ_JASJOU010000004.1"/>
</dbReference>
<reference evidence="5" key="1">
    <citation type="submission" date="2023-05" db="EMBL/GenBank/DDBJ databases">
        <authorList>
            <person name="Zhang X."/>
        </authorList>
    </citation>
    <scope>NUCLEOTIDE SEQUENCE</scope>
    <source>
        <strain evidence="5">BD1B2-1</strain>
    </source>
</reference>
<keyword evidence="3" id="KW-0804">Transcription</keyword>
<dbReference type="PROSITE" id="PS50995">
    <property type="entry name" value="HTH_MARR_2"/>
    <property type="match status" value="1"/>
</dbReference>
<dbReference type="Pfam" id="PF01047">
    <property type="entry name" value="MarR"/>
    <property type="match status" value="1"/>
</dbReference>
<evidence type="ECO:0000256" key="3">
    <source>
        <dbReference type="ARBA" id="ARBA00023163"/>
    </source>
</evidence>
<dbReference type="InterPro" id="IPR036390">
    <property type="entry name" value="WH_DNA-bd_sf"/>
</dbReference>
<dbReference type="Proteomes" id="UP001232063">
    <property type="component" value="Unassembled WGS sequence"/>
</dbReference>
<evidence type="ECO:0000256" key="1">
    <source>
        <dbReference type="ARBA" id="ARBA00023015"/>
    </source>
</evidence>
<dbReference type="AlphaFoldDB" id="A0AAE3R5H9"/>
<dbReference type="SUPFAM" id="SSF46785">
    <property type="entry name" value="Winged helix' DNA-binding domain"/>
    <property type="match status" value="1"/>
</dbReference>